<dbReference type="Proteomes" id="UP000242263">
    <property type="component" value="Unassembled WGS sequence"/>
</dbReference>
<protein>
    <submittedName>
        <fullName evidence="2">Uncharacterized protein</fullName>
    </submittedName>
</protein>
<dbReference type="AlphaFoldDB" id="A0A2I1M5E3"/>
<proteinExistence type="predicted"/>
<keyword evidence="1" id="KW-1133">Transmembrane helix</keyword>
<dbReference type="GeneID" id="35868815"/>
<dbReference type="RefSeq" id="WP_022856955.1">
    <property type="nucleotide sequence ID" value="NZ_CAUPEW010000001.1"/>
</dbReference>
<evidence type="ECO:0000313" key="3">
    <source>
        <dbReference type="Proteomes" id="UP000242263"/>
    </source>
</evidence>
<evidence type="ECO:0000313" key="2">
    <source>
        <dbReference type="EMBL" id="PKZ15329.1"/>
    </source>
</evidence>
<keyword evidence="1" id="KW-0472">Membrane</keyword>
<comment type="caution">
    <text evidence="2">The sequence shown here is derived from an EMBL/GenBank/DDBJ whole genome shotgun (WGS) entry which is preliminary data.</text>
</comment>
<keyword evidence="1" id="KW-0812">Transmembrane</keyword>
<feature type="transmembrane region" description="Helical" evidence="1">
    <location>
        <begin position="20"/>
        <end position="38"/>
    </location>
</feature>
<gene>
    <name evidence="2" type="ORF">CYJ32_02825</name>
</gene>
<feature type="transmembrane region" description="Helical" evidence="1">
    <location>
        <begin position="110"/>
        <end position="129"/>
    </location>
</feature>
<organism evidence="2 3">
    <name type="scientific">Alloscardovia omnicolens</name>
    <dbReference type="NCBI Taxonomy" id="419015"/>
    <lineage>
        <taxon>Bacteria</taxon>
        <taxon>Bacillati</taxon>
        <taxon>Actinomycetota</taxon>
        <taxon>Actinomycetes</taxon>
        <taxon>Bifidobacteriales</taxon>
        <taxon>Bifidobacteriaceae</taxon>
        <taxon>Alloscardovia</taxon>
    </lineage>
</organism>
<evidence type="ECO:0000256" key="1">
    <source>
        <dbReference type="SAM" id="Phobius"/>
    </source>
</evidence>
<feature type="transmembrane region" description="Helical" evidence="1">
    <location>
        <begin position="44"/>
        <end position="69"/>
    </location>
</feature>
<dbReference type="EMBL" id="PKGU01000002">
    <property type="protein sequence ID" value="PKZ15329.1"/>
    <property type="molecule type" value="Genomic_DNA"/>
</dbReference>
<sequence length="137" mass="14983">MKKSRLGFTLGSAFARTSTISIIIDAVMLVLGLFAGFMNANWSGFFSALCGWILAIVFSETNAVITVILDALKIKSKQYIIFLIQLWGLKLIAVCALGAIFLSFVSLKTAVFFFLLVFTVFVCTIKNLIITATAQIL</sequence>
<reference evidence="2 3" key="1">
    <citation type="submission" date="2017-12" db="EMBL/GenBank/DDBJ databases">
        <title>Phylogenetic diversity of female urinary microbiome.</title>
        <authorList>
            <person name="Thomas-White K."/>
            <person name="Wolfe A.J."/>
        </authorList>
    </citation>
    <scope>NUCLEOTIDE SEQUENCE [LARGE SCALE GENOMIC DNA]</scope>
    <source>
        <strain evidence="2 3">UMB0064</strain>
    </source>
</reference>
<feature type="transmembrane region" description="Helical" evidence="1">
    <location>
        <begin position="81"/>
        <end position="104"/>
    </location>
</feature>
<accession>A0A2I1M5E3</accession>
<name>A0A2I1M5E3_9BIFI</name>